<feature type="compositionally biased region" description="Low complexity" evidence="1">
    <location>
        <begin position="316"/>
        <end position="325"/>
    </location>
</feature>
<protein>
    <recommendedName>
        <fullName evidence="2">F-box protein AT5G49610-like beta-propeller domain-containing protein</fullName>
    </recommendedName>
</protein>
<evidence type="ECO:0000313" key="3">
    <source>
        <dbReference type="EMBL" id="RLM58983.1"/>
    </source>
</evidence>
<dbReference type="PANTHER" id="PTHR32133">
    <property type="entry name" value="OS07G0120400 PROTEIN"/>
    <property type="match status" value="1"/>
</dbReference>
<accession>A0A3L6PKX6</accession>
<dbReference type="PANTHER" id="PTHR32133:SF314">
    <property type="entry name" value="F-BOX DOMAIN-CONTAINING PROTEIN"/>
    <property type="match status" value="1"/>
</dbReference>
<evidence type="ECO:0000256" key="1">
    <source>
        <dbReference type="SAM" id="MobiDB-lite"/>
    </source>
</evidence>
<proteinExistence type="predicted"/>
<dbReference type="InterPro" id="IPR056594">
    <property type="entry name" value="AT5G49610-like_b-prop"/>
</dbReference>
<keyword evidence="4" id="KW-1185">Reference proteome</keyword>
<dbReference type="AlphaFoldDB" id="A0A3L6PKX6"/>
<comment type="caution">
    <text evidence="3">The sequence shown here is derived from an EMBL/GenBank/DDBJ whole genome shotgun (WGS) entry which is preliminary data.</text>
</comment>
<evidence type="ECO:0000259" key="2">
    <source>
        <dbReference type="Pfam" id="PF23635"/>
    </source>
</evidence>
<sequence length="378" mass="41101">MHHYFAAGACNVPRFIPAVTPSPFPQRALHDSAGSCVLDCRHGRVLFGIPVEGVNLVVWDPTTGKQQGLPEPPIRRQAYNAAVLCAVCGCDHLDCHSGPFFVVLVGYGNGAMGSHFYSSEAGAWNASADLGSCYLARKRPSALLGDDIYFVVAPSERILKYNLGMNCLSIIHPPEAQDNHGDMFLVPMEDGSLLGLARLLCSRLYLWSRNADPKVVAGWVQFRDIDLLTLIPFRRSVHVVGSTEGFGIIFVGTDDGVFAMELKSGDVRKVGEHWEHLTIFPFMSFFTPGDQTWTMLLGEVCFRELPYSAITSSAQTTRRASSDSANSQARGLVPPTMLSISPTSASTCATRRTFGGLSSSHARGLGATRRSAYLQRLV</sequence>
<evidence type="ECO:0000313" key="4">
    <source>
        <dbReference type="Proteomes" id="UP000275267"/>
    </source>
</evidence>
<dbReference type="Pfam" id="PF23635">
    <property type="entry name" value="Beta-prop_AT5G49610-like"/>
    <property type="match status" value="1"/>
</dbReference>
<reference evidence="4" key="1">
    <citation type="journal article" date="2019" name="Nat. Commun.">
        <title>The genome of broomcorn millet.</title>
        <authorList>
            <person name="Zou C."/>
            <person name="Miki D."/>
            <person name="Li D."/>
            <person name="Tang Q."/>
            <person name="Xiao L."/>
            <person name="Rajput S."/>
            <person name="Deng P."/>
            <person name="Jia W."/>
            <person name="Huang R."/>
            <person name="Zhang M."/>
            <person name="Sun Y."/>
            <person name="Hu J."/>
            <person name="Fu X."/>
            <person name="Schnable P.S."/>
            <person name="Li F."/>
            <person name="Zhang H."/>
            <person name="Feng B."/>
            <person name="Zhu X."/>
            <person name="Liu R."/>
            <person name="Schnable J.C."/>
            <person name="Zhu J.-K."/>
            <person name="Zhang H."/>
        </authorList>
    </citation>
    <scope>NUCLEOTIDE SEQUENCE [LARGE SCALE GENOMIC DNA]</scope>
</reference>
<gene>
    <name evidence="3" type="ORF">C2845_PM18G06010</name>
</gene>
<dbReference type="EMBL" id="PQIB02000017">
    <property type="protein sequence ID" value="RLM58983.1"/>
    <property type="molecule type" value="Genomic_DNA"/>
</dbReference>
<feature type="domain" description="F-box protein AT5G49610-like beta-propeller" evidence="2">
    <location>
        <begin position="37"/>
        <end position="288"/>
    </location>
</feature>
<name>A0A3L6PKX6_PANMI</name>
<dbReference type="OrthoDB" id="676787at2759"/>
<organism evidence="3 4">
    <name type="scientific">Panicum miliaceum</name>
    <name type="common">Proso millet</name>
    <name type="synonym">Broomcorn millet</name>
    <dbReference type="NCBI Taxonomy" id="4540"/>
    <lineage>
        <taxon>Eukaryota</taxon>
        <taxon>Viridiplantae</taxon>
        <taxon>Streptophyta</taxon>
        <taxon>Embryophyta</taxon>
        <taxon>Tracheophyta</taxon>
        <taxon>Spermatophyta</taxon>
        <taxon>Magnoliopsida</taxon>
        <taxon>Liliopsida</taxon>
        <taxon>Poales</taxon>
        <taxon>Poaceae</taxon>
        <taxon>PACMAD clade</taxon>
        <taxon>Panicoideae</taxon>
        <taxon>Panicodae</taxon>
        <taxon>Paniceae</taxon>
        <taxon>Panicinae</taxon>
        <taxon>Panicum</taxon>
        <taxon>Panicum sect. Panicum</taxon>
    </lineage>
</organism>
<dbReference type="Proteomes" id="UP000275267">
    <property type="component" value="Unassembled WGS sequence"/>
</dbReference>
<feature type="region of interest" description="Disordered" evidence="1">
    <location>
        <begin position="316"/>
        <end position="343"/>
    </location>
</feature>